<name>K9J4G6_DESRO</name>
<dbReference type="EMBL" id="GABZ01003111">
    <property type="protein sequence ID" value="JAA50414.1"/>
    <property type="molecule type" value="mRNA"/>
</dbReference>
<proteinExistence type="evidence at transcript level"/>
<reference evidence="1" key="1">
    <citation type="submission" date="2012-11" db="EMBL/GenBank/DDBJ databases">
        <title>The Vampirome: Transcriptome and Proteome Analysis of the Submandibular and Accessory Glands of the Vampire Bat and Vector of Human Rabies, Desmodus rotundus.</title>
        <authorList>
            <person name="Francischetti I.M.B."/>
            <person name="Assumpcao T.C.F."/>
            <person name="Ma D."/>
            <person name="Vicente E.C."/>
            <person name="Ribeiro J.M.C."/>
        </authorList>
    </citation>
    <scope>NUCLEOTIDE SEQUENCE</scope>
    <source>
        <tissue evidence="1">Salivary gland</tissue>
    </source>
</reference>
<accession>K9J4G6</accession>
<protein>
    <submittedName>
        <fullName evidence="1">Uncharacterized protein</fullName>
    </submittedName>
</protein>
<feature type="non-terminal residue" evidence="1">
    <location>
        <position position="1"/>
    </location>
</feature>
<sequence length="95" mass="10495">PVSWCRLFQTCALMQWMEIPLGGLTPEGCWGPRAAGVQGQKYSLGPDQFSLPQSWLRCVPAPDPPAHEHIFWTLHGGGVQVVWKGSEYAHSHPST</sequence>
<dbReference type="AlphaFoldDB" id="K9J4G6"/>
<organism evidence="1">
    <name type="scientific">Desmodus rotundus</name>
    <name type="common">Vampire bat</name>
    <dbReference type="NCBI Taxonomy" id="9430"/>
    <lineage>
        <taxon>Eukaryota</taxon>
        <taxon>Metazoa</taxon>
        <taxon>Chordata</taxon>
        <taxon>Craniata</taxon>
        <taxon>Vertebrata</taxon>
        <taxon>Euteleostomi</taxon>
        <taxon>Mammalia</taxon>
        <taxon>Eutheria</taxon>
        <taxon>Laurasiatheria</taxon>
        <taxon>Chiroptera</taxon>
        <taxon>Yangochiroptera</taxon>
        <taxon>Phyllostomidae</taxon>
        <taxon>Desmodontinae</taxon>
        <taxon>Desmodus</taxon>
    </lineage>
</organism>
<evidence type="ECO:0000313" key="1">
    <source>
        <dbReference type="EMBL" id="JAA50414.1"/>
    </source>
</evidence>